<feature type="region of interest" description="Disordered" evidence="1">
    <location>
        <begin position="387"/>
        <end position="408"/>
    </location>
</feature>
<protein>
    <submittedName>
        <fullName evidence="2">Uncharacterized protein</fullName>
    </submittedName>
</protein>
<accession>A0A5E4VI08</accession>
<feature type="compositionally biased region" description="Low complexity" evidence="1">
    <location>
        <begin position="228"/>
        <end position="239"/>
    </location>
</feature>
<gene>
    <name evidence="2" type="ORF">PCO31010_02631</name>
</gene>
<sequence length="435" mass="45635">MAIDPSIPLQANTQSFNPLTAYVQAAQINDARQRNALTGLAIQDKQREMAQAQGVSDAYRANTNPDGTVNRTGLIGALASGGQGAVIPGIQKQLLDADTAQLNQQKAQIEVGLQRFGALAQVLSGVNDQNSYTAAIQHAAQTFGPQAVANLPAQYDPAFVKGKLNEALTIKDQLDQKNKQLDYDLRVRTADETQRHNAATEGQAQLHYDATNGVIVNTQTGQARPATGPDGQPIQQPGGKLNESQANATAFGARALDAQNTLRQLEGAGVTNGGRIKQTAESVPVIGGALGNIVNSVPEWAGAPSDQQQSYEQAQRNFISAVLRKESGAAIAESEYANEAKKYFPQPGDSAATIAQKARARDLAVEALKTQAGPGAGLIPGIISNTNKDAAGAPQKQSAPQAQQPAIGQDAALSELRRRAAGNPALAERLKAMGY</sequence>
<organism evidence="2 3">
    <name type="scientific">Pandoraea commovens</name>
    <dbReference type="NCBI Taxonomy" id="2508289"/>
    <lineage>
        <taxon>Bacteria</taxon>
        <taxon>Pseudomonadati</taxon>
        <taxon>Pseudomonadota</taxon>
        <taxon>Betaproteobacteria</taxon>
        <taxon>Burkholderiales</taxon>
        <taxon>Burkholderiaceae</taxon>
        <taxon>Pandoraea</taxon>
    </lineage>
</organism>
<reference evidence="2 3" key="1">
    <citation type="submission" date="2019-08" db="EMBL/GenBank/DDBJ databases">
        <authorList>
            <person name="Peeters C."/>
        </authorList>
    </citation>
    <scope>NUCLEOTIDE SEQUENCE [LARGE SCALE GENOMIC DNA]</scope>
    <source>
        <strain evidence="2 3">LMG 31010</strain>
    </source>
</reference>
<dbReference type="EMBL" id="CABPSA010000004">
    <property type="protein sequence ID" value="VVE10665.1"/>
    <property type="molecule type" value="Genomic_DNA"/>
</dbReference>
<dbReference type="Proteomes" id="UP000343335">
    <property type="component" value="Unassembled WGS sequence"/>
</dbReference>
<feature type="region of interest" description="Disordered" evidence="1">
    <location>
        <begin position="220"/>
        <end position="241"/>
    </location>
</feature>
<dbReference type="RefSeq" id="WP_150664645.1">
    <property type="nucleotide sequence ID" value="NZ_CABPSA010000004.1"/>
</dbReference>
<feature type="compositionally biased region" description="Low complexity" evidence="1">
    <location>
        <begin position="390"/>
        <end position="408"/>
    </location>
</feature>
<evidence type="ECO:0000313" key="3">
    <source>
        <dbReference type="Proteomes" id="UP000343335"/>
    </source>
</evidence>
<name>A0A5E4VI08_9BURK</name>
<dbReference type="OrthoDB" id="9100780at2"/>
<dbReference type="AlphaFoldDB" id="A0A5E4VI08"/>
<proteinExistence type="predicted"/>
<evidence type="ECO:0000313" key="2">
    <source>
        <dbReference type="EMBL" id="VVE10665.1"/>
    </source>
</evidence>
<evidence type="ECO:0000256" key="1">
    <source>
        <dbReference type="SAM" id="MobiDB-lite"/>
    </source>
</evidence>